<evidence type="ECO:0000313" key="6">
    <source>
        <dbReference type="Proteomes" id="UP000624279"/>
    </source>
</evidence>
<dbReference type="EMBL" id="JACOGA010000013">
    <property type="protein sequence ID" value="MBC3874832.1"/>
    <property type="molecule type" value="Genomic_DNA"/>
</dbReference>
<comment type="subcellular location">
    <subcellularLocation>
        <location evidence="1">Cell outer membrane</location>
    </subcellularLocation>
</comment>
<reference evidence="5 6" key="1">
    <citation type="submission" date="2020-08" db="EMBL/GenBank/DDBJ databases">
        <title>Novel species isolated from subtropical streams in China.</title>
        <authorList>
            <person name="Lu H."/>
        </authorList>
    </citation>
    <scope>NUCLEOTIDE SEQUENCE [LARGE SCALE GENOMIC DNA]</scope>
    <source>
        <strain evidence="5 6">LX15W</strain>
    </source>
</reference>
<comment type="caution">
    <text evidence="5">The sequence shown here is derived from an EMBL/GenBank/DDBJ whole genome shotgun (WGS) entry which is preliminary data.</text>
</comment>
<organism evidence="5 6">
    <name type="scientific">Undibacterium flavidum</name>
    <dbReference type="NCBI Taxonomy" id="2762297"/>
    <lineage>
        <taxon>Bacteria</taxon>
        <taxon>Pseudomonadati</taxon>
        <taxon>Pseudomonadota</taxon>
        <taxon>Betaproteobacteria</taxon>
        <taxon>Burkholderiales</taxon>
        <taxon>Oxalobacteraceae</taxon>
        <taxon>Undibacterium</taxon>
    </lineage>
</organism>
<keyword evidence="6" id="KW-1185">Reference proteome</keyword>
<proteinExistence type="predicted"/>
<protein>
    <submittedName>
        <fullName evidence="5">Porin family protein</fullName>
    </submittedName>
</protein>
<gene>
    <name evidence="5" type="ORF">H8K55_14665</name>
</gene>
<dbReference type="InterPro" id="IPR027385">
    <property type="entry name" value="Beta-barrel_OMP"/>
</dbReference>
<dbReference type="RefSeq" id="WP_186942811.1">
    <property type="nucleotide sequence ID" value="NZ_JACOGA010000013.1"/>
</dbReference>
<feature type="chain" id="PRO_5047169764" evidence="3">
    <location>
        <begin position="30"/>
        <end position="206"/>
    </location>
</feature>
<evidence type="ECO:0000256" key="1">
    <source>
        <dbReference type="ARBA" id="ARBA00004442"/>
    </source>
</evidence>
<evidence type="ECO:0000259" key="4">
    <source>
        <dbReference type="Pfam" id="PF13505"/>
    </source>
</evidence>
<keyword evidence="2 3" id="KW-0732">Signal</keyword>
<evidence type="ECO:0000313" key="5">
    <source>
        <dbReference type="EMBL" id="MBC3874832.1"/>
    </source>
</evidence>
<dbReference type="Gene3D" id="2.40.160.20">
    <property type="match status" value="1"/>
</dbReference>
<dbReference type="Pfam" id="PF13505">
    <property type="entry name" value="OMP_b-brl"/>
    <property type="match status" value="1"/>
</dbReference>
<sequence length="206" mass="21611">MLTFKRAVSTTLAIAASIGAMAFAANAQAADSYLGAAWGVRTTSDLNCAVGAVCERASKSTGKIFGGYNFASTPYNGFTLTQGIEGMLYQIGDTKGTFHTASTLKNGTGKSTGAGIFYKVDLGNETFGVTGKIGTSYARSNVDFTAGGKDSEKAWFMPAIGLGMRYNLTKEVALTADWDRLPSKFSGTNSAKTINNVFSVGVAYKF</sequence>
<dbReference type="Proteomes" id="UP000624279">
    <property type="component" value="Unassembled WGS sequence"/>
</dbReference>
<feature type="domain" description="Outer membrane protein beta-barrel" evidence="4">
    <location>
        <begin position="14"/>
        <end position="206"/>
    </location>
</feature>
<name>A0ABR6YE91_9BURK</name>
<feature type="signal peptide" evidence="3">
    <location>
        <begin position="1"/>
        <end position="29"/>
    </location>
</feature>
<dbReference type="SUPFAM" id="SSF56925">
    <property type="entry name" value="OMPA-like"/>
    <property type="match status" value="1"/>
</dbReference>
<evidence type="ECO:0000256" key="2">
    <source>
        <dbReference type="ARBA" id="ARBA00022729"/>
    </source>
</evidence>
<evidence type="ECO:0000256" key="3">
    <source>
        <dbReference type="SAM" id="SignalP"/>
    </source>
</evidence>
<accession>A0ABR6YE91</accession>
<dbReference type="InterPro" id="IPR011250">
    <property type="entry name" value="OMP/PagP_B-barrel"/>
</dbReference>